<evidence type="ECO:0000313" key="8">
    <source>
        <dbReference type="Proteomes" id="UP000562984"/>
    </source>
</evidence>
<reference evidence="7 8" key="1">
    <citation type="submission" date="2020-05" db="EMBL/GenBank/DDBJ databases">
        <title>Nakamurella sp. DB0629 isolated from air conditioner.</title>
        <authorList>
            <person name="Kim D.H."/>
            <person name="Kim D.-U."/>
        </authorList>
    </citation>
    <scope>NUCLEOTIDE SEQUENCE [LARGE SCALE GENOMIC DNA]</scope>
    <source>
        <strain evidence="7 8">DB0629</strain>
    </source>
</reference>
<comment type="caution">
    <text evidence="7">The sequence shown here is derived from an EMBL/GenBank/DDBJ whole genome shotgun (WGS) entry which is preliminary data.</text>
</comment>
<evidence type="ECO:0000256" key="5">
    <source>
        <dbReference type="ARBA" id="ARBA00022747"/>
    </source>
</evidence>
<dbReference type="PANTHER" id="PTHR10629:SF52">
    <property type="entry name" value="DNA (CYTOSINE-5)-METHYLTRANSFERASE 1"/>
    <property type="match status" value="1"/>
</dbReference>
<dbReference type="RefSeq" id="WP_171200623.1">
    <property type="nucleotide sequence ID" value="NZ_JABEND010000009.1"/>
</dbReference>
<dbReference type="GO" id="GO:0003886">
    <property type="term" value="F:DNA (cytosine-5-)-methyltransferase activity"/>
    <property type="evidence" value="ECO:0007669"/>
    <property type="project" value="UniProtKB-EC"/>
</dbReference>
<dbReference type="InterPro" id="IPR001525">
    <property type="entry name" value="C5_MeTfrase"/>
</dbReference>
<evidence type="ECO:0000256" key="3">
    <source>
        <dbReference type="ARBA" id="ARBA00022679"/>
    </source>
</evidence>
<dbReference type="PROSITE" id="PS51679">
    <property type="entry name" value="SAM_MT_C5"/>
    <property type="match status" value="1"/>
</dbReference>
<protein>
    <recommendedName>
        <fullName evidence="1">DNA (cytosine-5-)-methyltransferase</fullName>
        <ecNumber evidence="1">2.1.1.37</ecNumber>
    </recommendedName>
</protein>
<dbReference type="PROSITE" id="PS00094">
    <property type="entry name" value="C5_MTASE_1"/>
    <property type="match status" value="1"/>
</dbReference>
<name>A0A849ABF2_9ACTN</name>
<keyword evidence="4 6" id="KW-0949">S-adenosyl-L-methionine</keyword>
<keyword evidence="3 6" id="KW-0808">Transferase</keyword>
<dbReference type="InterPro" id="IPR050390">
    <property type="entry name" value="C5-Methyltransferase"/>
</dbReference>
<comment type="similarity">
    <text evidence="6">Belongs to the class I-like SAM-binding methyltransferase superfamily. C5-methyltransferase family.</text>
</comment>
<evidence type="ECO:0000313" key="7">
    <source>
        <dbReference type="EMBL" id="NNG36916.1"/>
    </source>
</evidence>
<feature type="active site" evidence="6">
    <location>
        <position position="72"/>
    </location>
</feature>
<dbReference type="Proteomes" id="UP000562984">
    <property type="component" value="Unassembled WGS sequence"/>
</dbReference>
<dbReference type="AlphaFoldDB" id="A0A849ABF2"/>
<proteinExistence type="inferred from homology"/>
<dbReference type="EC" id="2.1.1.37" evidence="1"/>
<dbReference type="GO" id="GO:0009307">
    <property type="term" value="P:DNA restriction-modification system"/>
    <property type="evidence" value="ECO:0007669"/>
    <property type="project" value="UniProtKB-KW"/>
</dbReference>
<evidence type="ECO:0000256" key="2">
    <source>
        <dbReference type="ARBA" id="ARBA00022603"/>
    </source>
</evidence>
<evidence type="ECO:0000256" key="4">
    <source>
        <dbReference type="ARBA" id="ARBA00022691"/>
    </source>
</evidence>
<dbReference type="InterPro" id="IPR018117">
    <property type="entry name" value="C5_DNA_meth_AS"/>
</dbReference>
<evidence type="ECO:0000256" key="6">
    <source>
        <dbReference type="PROSITE-ProRule" id="PRU01016"/>
    </source>
</evidence>
<keyword evidence="8" id="KW-1185">Reference proteome</keyword>
<accession>A0A849ABF2</accession>
<dbReference type="GO" id="GO:0032259">
    <property type="term" value="P:methylation"/>
    <property type="evidence" value="ECO:0007669"/>
    <property type="project" value="UniProtKB-KW"/>
</dbReference>
<dbReference type="Pfam" id="PF00145">
    <property type="entry name" value="DNA_methylase"/>
    <property type="match status" value="2"/>
</dbReference>
<dbReference type="GO" id="GO:0044027">
    <property type="term" value="P:negative regulation of gene expression via chromosomal CpG island methylation"/>
    <property type="evidence" value="ECO:0007669"/>
    <property type="project" value="TreeGrafter"/>
</dbReference>
<evidence type="ECO:0000256" key="1">
    <source>
        <dbReference type="ARBA" id="ARBA00011975"/>
    </source>
</evidence>
<dbReference type="PRINTS" id="PR00105">
    <property type="entry name" value="C5METTRFRASE"/>
</dbReference>
<keyword evidence="5" id="KW-0680">Restriction system</keyword>
<dbReference type="InterPro" id="IPR029063">
    <property type="entry name" value="SAM-dependent_MTases_sf"/>
</dbReference>
<dbReference type="Gene3D" id="3.40.50.150">
    <property type="entry name" value="Vaccinia Virus protein VP39"/>
    <property type="match status" value="1"/>
</dbReference>
<sequence>MLTLGSLFTGAGGLDIAVEDVFGARTVWRSDIKPASVRLIDHYWPGSNIGDITEADWSQVPPVDVISGGSPCQDMSAAGRRAGMTTGSRSGLWAHMRQAIEAIRPRYVVWENVEGAYSACAETDSDDHLGPCPRCVEMDNRRLRHAPNVRAVGRVLGDLANLGFDAEWINVRASDVGAPHRRGRVFTLAWRADAHPVGGGWDGGAHVPVGQPVGGAAATGGGAETRGGLTLLPTPTVVQRPNKSASPGAALRLPLEGVVQLLPTPRVSDSTGPGVHGNGGLDLRTAVIEHLLPTPRHSDGPHGTVSDTPAARRHVAEGRGTLPEVAATTQDWQKYERAIRHWEARTRPAPAPTITGPKGGQRISPDFVDWMMGWPAGWTAVPGVSRPQRLSLGGDGVVPQQAAAALRIMLARATGEAVA</sequence>
<dbReference type="GO" id="GO:0003677">
    <property type="term" value="F:DNA binding"/>
    <property type="evidence" value="ECO:0007669"/>
    <property type="project" value="TreeGrafter"/>
</dbReference>
<keyword evidence="2 6" id="KW-0489">Methyltransferase</keyword>
<organism evidence="7 8">
    <name type="scientific">Nakamurella aerolata</name>
    <dbReference type="NCBI Taxonomy" id="1656892"/>
    <lineage>
        <taxon>Bacteria</taxon>
        <taxon>Bacillati</taxon>
        <taxon>Actinomycetota</taxon>
        <taxon>Actinomycetes</taxon>
        <taxon>Nakamurellales</taxon>
        <taxon>Nakamurellaceae</taxon>
        <taxon>Nakamurella</taxon>
    </lineage>
</organism>
<gene>
    <name evidence="7" type="ORF">HKD39_14590</name>
</gene>
<dbReference type="PANTHER" id="PTHR10629">
    <property type="entry name" value="CYTOSINE-SPECIFIC METHYLTRANSFERASE"/>
    <property type="match status" value="1"/>
</dbReference>
<dbReference type="EMBL" id="JABEND010000009">
    <property type="protein sequence ID" value="NNG36916.1"/>
    <property type="molecule type" value="Genomic_DNA"/>
</dbReference>
<dbReference type="SUPFAM" id="SSF53335">
    <property type="entry name" value="S-adenosyl-L-methionine-dependent methyltransferases"/>
    <property type="match status" value="1"/>
</dbReference>